<dbReference type="Proteomes" id="UP000019593">
    <property type="component" value="Chromosome"/>
</dbReference>
<dbReference type="RefSeq" id="WP_025310680.1">
    <property type="nucleotide sequence ID" value="NZ_CP004372.1"/>
</dbReference>
<dbReference type="Pfam" id="PF13468">
    <property type="entry name" value="Glyoxalase_3"/>
    <property type="match status" value="1"/>
</dbReference>
<accession>W8RNN4</accession>
<name>W8RNN4_9RHOB</name>
<proteinExistence type="predicted"/>
<evidence type="ECO:0000259" key="1">
    <source>
        <dbReference type="Pfam" id="PF13468"/>
    </source>
</evidence>
<organism evidence="2 3">
    <name type="scientific">Roseicyclus elongatus DSM 19469</name>
    <dbReference type="NCBI Taxonomy" id="1294273"/>
    <lineage>
        <taxon>Bacteria</taxon>
        <taxon>Pseudomonadati</taxon>
        <taxon>Pseudomonadota</taxon>
        <taxon>Alphaproteobacteria</taxon>
        <taxon>Rhodobacterales</taxon>
        <taxon>Roseobacteraceae</taxon>
        <taxon>Roseicyclus</taxon>
    </lineage>
</organism>
<dbReference type="AlphaFoldDB" id="W8RNN4"/>
<evidence type="ECO:0000313" key="3">
    <source>
        <dbReference type="Proteomes" id="UP000019593"/>
    </source>
</evidence>
<dbReference type="Gene3D" id="3.10.180.10">
    <property type="entry name" value="2,3-Dihydroxybiphenyl 1,2-Dioxygenase, domain 1"/>
    <property type="match status" value="1"/>
</dbReference>
<dbReference type="InterPro" id="IPR029068">
    <property type="entry name" value="Glyas_Bleomycin-R_OHBP_Dase"/>
</dbReference>
<dbReference type="EMBL" id="CP004372">
    <property type="protein sequence ID" value="AHM02764.1"/>
    <property type="molecule type" value="Genomic_DNA"/>
</dbReference>
<dbReference type="eggNOG" id="COG0346">
    <property type="taxonomic scope" value="Bacteria"/>
</dbReference>
<dbReference type="InterPro" id="IPR025870">
    <property type="entry name" value="Glyoxalase-like_dom"/>
</dbReference>
<protein>
    <recommendedName>
        <fullName evidence="1">Glyoxalase-like domain-containing protein</fullName>
    </recommendedName>
</protein>
<sequence>MLTLDHIAISTEALETGAIDLEDKLGVPLSKGGQHAAMGTWNRLLSLGPGEYLELIAIEPGAPAPPQQRWFDLDNFAGVTRSTTWICRCDDLDAALAAAPEGAGVAWDLARADLRWRMAIPQNGLLPFSGLFPALIEWTAPAHPADRLEDRGVRLTGLRLVSPQAEALAAALAPLVRDDRIEVLHGETPRMEAILSTPNGEIRL</sequence>
<keyword evidence="3" id="KW-1185">Reference proteome</keyword>
<feature type="domain" description="Glyoxalase-like" evidence="1">
    <location>
        <begin position="4"/>
        <end position="175"/>
    </location>
</feature>
<gene>
    <name evidence="2" type="ORF">roselon_00311</name>
</gene>
<reference evidence="2 3" key="1">
    <citation type="submission" date="2013-03" db="EMBL/GenBank/DDBJ databases">
        <authorList>
            <person name="Fiebig A."/>
            <person name="Goeker M."/>
            <person name="Klenk H.-P.P."/>
        </authorList>
    </citation>
    <scope>NUCLEOTIDE SEQUENCE [LARGE SCALE GENOMIC DNA]</scope>
    <source>
        <strain evidence="3">DSM 19469</strain>
    </source>
</reference>
<dbReference type="KEGG" id="red:roselon_00311"/>
<dbReference type="HOGENOM" id="CLU_083550_0_0_5"/>
<evidence type="ECO:0000313" key="2">
    <source>
        <dbReference type="EMBL" id="AHM02764.1"/>
    </source>
</evidence>
<dbReference type="STRING" id="1294273.roselon_00311"/>